<dbReference type="Pfam" id="PF01121">
    <property type="entry name" value="CoaE"/>
    <property type="match status" value="1"/>
</dbReference>
<dbReference type="AlphaFoldDB" id="C6X9D6"/>
<keyword evidence="2 5" id="KW-0547">Nucleotide-binding</keyword>
<dbReference type="PROSITE" id="PS51219">
    <property type="entry name" value="DPCK"/>
    <property type="match status" value="1"/>
</dbReference>
<keyword evidence="5 7" id="KW-0808">Transferase</keyword>
<dbReference type="GO" id="GO:0005524">
    <property type="term" value="F:ATP binding"/>
    <property type="evidence" value="ECO:0007669"/>
    <property type="project" value="UniProtKB-UniRule"/>
</dbReference>
<comment type="similarity">
    <text evidence="1 5">Belongs to the CoaE family.</text>
</comment>
<organism evidence="7 8">
    <name type="scientific">Methylovorus glucosotrophus (strain SIP3-4)</name>
    <dbReference type="NCBI Taxonomy" id="582744"/>
    <lineage>
        <taxon>Bacteria</taxon>
        <taxon>Pseudomonadati</taxon>
        <taxon>Pseudomonadota</taxon>
        <taxon>Betaproteobacteria</taxon>
        <taxon>Nitrosomonadales</taxon>
        <taxon>Methylophilaceae</taxon>
        <taxon>Methylovorus</taxon>
    </lineage>
</organism>
<dbReference type="OrthoDB" id="9812943at2"/>
<evidence type="ECO:0000256" key="3">
    <source>
        <dbReference type="ARBA" id="ARBA00022840"/>
    </source>
</evidence>
<dbReference type="EC" id="2.7.1.24" evidence="5 6"/>
<proteinExistence type="inferred from homology"/>
<dbReference type="KEGG" id="mei:Msip34_0508"/>
<keyword evidence="3 5" id="KW-0067">ATP-binding</keyword>
<gene>
    <name evidence="5" type="primary">coaE</name>
    <name evidence="7" type="ordered locus">Msip34_0508</name>
</gene>
<reference evidence="7 8" key="2">
    <citation type="journal article" date="2011" name="J. Bacteriol.">
        <title>Genomes of three methylotrophs from a single niche uncover genetic and metabolic divergence of Methylophilaceae.</title>
        <authorList>
            <person name="Lapidus A."/>
            <person name="Clum A."/>
            <person name="Labutti K."/>
            <person name="Kaluzhnaya M.G."/>
            <person name="Lim S."/>
            <person name="Beck D.A."/>
            <person name="Glavina Del Rio T."/>
            <person name="Nolan M."/>
            <person name="Mavromatis K."/>
            <person name="Huntemann M."/>
            <person name="Lucas S."/>
            <person name="Lidstrom M.E."/>
            <person name="Ivanova N."/>
            <person name="Chistoserdova L."/>
        </authorList>
    </citation>
    <scope>NUCLEOTIDE SEQUENCE [LARGE SCALE GENOMIC DNA]</scope>
    <source>
        <strain evidence="7 8">SIP3-4</strain>
    </source>
</reference>
<dbReference type="CDD" id="cd02022">
    <property type="entry name" value="DPCK"/>
    <property type="match status" value="1"/>
</dbReference>
<accession>C6X9D6</accession>
<feature type="binding site" evidence="5">
    <location>
        <begin position="10"/>
        <end position="15"/>
    </location>
    <ligand>
        <name>ATP</name>
        <dbReference type="ChEBI" id="CHEBI:30616"/>
    </ligand>
</feature>
<evidence type="ECO:0000313" key="7">
    <source>
        <dbReference type="EMBL" id="ACT49756.1"/>
    </source>
</evidence>
<dbReference type="RefSeq" id="WP_015829404.1">
    <property type="nucleotide sequence ID" value="NC_012969.1"/>
</dbReference>
<dbReference type="GO" id="GO:0005737">
    <property type="term" value="C:cytoplasm"/>
    <property type="evidence" value="ECO:0007669"/>
    <property type="project" value="UniProtKB-SubCell"/>
</dbReference>
<evidence type="ECO:0000256" key="5">
    <source>
        <dbReference type="HAMAP-Rule" id="MF_00376"/>
    </source>
</evidence>
<evidence type="ECO:0000313" key="8">
    <source>
        <dbReference type="Proteomes" id="UP000002743"/>
    </source>
</evidence>
<comment type="catalytic activity">
    <reaction evidence="5">
        <text>3'-dephospho-CoA + ATP = ADP + CoA + H(+)</text>
        <dbReference type="Rhea" id="RHEA:18245"/>
        <dbReference type="ChEBI" id="CHEBI:15378"/>
        <dbReference type="ChEBI" id="CHEBI:30616"/>
        <dbReference type="ChEBI" id="CHEBI:57287"/>
        <dbReference type="ChEBI" id="CHEBI:57328"/>
        <dbReference type="ChEBI" id="CHEBI:456216"/>
        <dbReference type="EC" id="2.7.1.24"/>
    </reaction>
</comment>
<dbReference type="STRING" id="582744.Msip34_0508"/>
<dbReference type="eggNOG" id="COG0237">
    <property type="taxonomic scope" value="Bacteria"/>
</dbReference>
<dbReference type="InterPro" id="IPR001977">
    <property type="entry name" value="Depp_CoAkinase"/>
</dbReference>
<dbReference type="NCBIfam" id="TIGR00152">
    <property type="entry name" value="dephospho-CoA kinase"/>
    <property type="match status" value="1"/>
</dbReference>
<dbReference type="HAMAP" id="MF_00376">
    <property type="entry name" value="Dephospho_CoA_kinase"/>
    <property type="match status" value="1"/>
</dbReference>
<evidence type="ECO:0000256" key="4">
    <source>
        <dbReference type="ARBA" id="ARBA00022993"/>
    </source>
</evidence>
<evidence type="ECO:0000256" key="6">
    <source>
        <dbReference type="NCBIfam" id="TIGR00152"/>
    </source>
</evidence>
<keyword evidence="4 5" id="KW-0173">Coenzyme A biosynthesis</keyword>
<reference evidence="8" key="1">
    <citation type="submission" date="2009-07" db="EMBL/GenBank/DDBJ databases">
        <title>Complete sequence of chromosome of Methylovorus sp. SIP3-4.</title>
        <authorList>
            <person name="Lucas S."/>
            <person name="Copeland A."/>
            <person name="Lapidus A."/>
            <person name="Glavina del Rio T."/>
            <person name="Tice H."/>
            <person name="Bruce D."/>
            <person name="Goodwin L."/>
            <person name="Pitluck S."/>
            <person name="Clum A."/>
            <person name="Larimer F."/>
            <person name="Land M."/>
            <person name="Hauser L."/>
            <person name="Kyrpides N."/>
            <person name="Mikhailova N."/>
            <person name="Kayluzhnaya M."/>
            <person name="Chistoserdova L."/>
        </authorList>
    </citation>
    <scope>NUCLEOTIDE SEQUENCE [LARGE SCALE GENOMIC DNA]</scope>
    <source>
        <strain evidence="8">SIP3-4</strain>
    </source>
</reference>
<sequence>MIVGLTGGIGSGKSAAAAQFAALGTPVIDVDVISHQLTAAGQPAVLAIARELGNDMLNADGSLNRAAVRSKVFEDAVARQQLEGILHPAIYEEAQRQLQEVGNTAPYCIIVVPLLFESERYQPLIDRSLLIDCEESVQIARTMQRSQMSEMEVKNIMAAQLSRETRRQLANDIISNNGSLDELQKNVIAFHQKYINPCIVSN</sequence>
<dbReference type="HOGENOM" id="CLU_057180_1_2_4"/>
<protein>
    <recommendedName>
        <fullName evidence="5 6">Dephospho-CoA kinase</fullName>
        <ecNumber evidence="5 6">2.7.1.24</ecNumber>
    </recommendedName>
    <alternativeName>
        <fullName evidence="5">Dephosphocoenzyme A kinase</fullName>
    </alternativeName>
</protein>
<dbReference type="Proteomes" id="UP000002743">
    <property type="component" value="Chromosome"/>
</dbReference>
<dbReference type="UniPathway" id="UPA00241">
    <property type="reaction ID" value="UER00356"/>
</dbReference>
<dbReference type="SUPFAM" id="SSF52540">
    <property type="entry name" value="P-loop containing nucleoside triphosphate hydrolases"/>
    <property type="match status" value="1"/>
</dbReference>
<name>C6X9D6_METGS</name>
<dbReference type="PANTHER" id="PTHR10695:SF46">
    <property type="entry name" value="BIFUNCTIONAL COENZYME A SYNTHASE-RELATED"/>
    <property type="match status" value="1"/>
</dbReference>
<comment type="function">
    <text evidence="5">Catalyzes the phosphorylation of the 3'-hydroxyl group of dephosphocoenzyme A to form coenzyme A.</text>
</comment>
<keyword evidence="5" id="KW-0963">Cytoplasm</keyword>
<dbReference type="PANTHER" id="PTHR10695">
    <property type="entry name" value="DEPHOSPHO-COA KINASE-RELATED"/>
    <property type="match status" value="1"/>
</dbReference>
<dbReference type="GO" id="GO:0015937">
    <property type="term" value="P:coenzyme A biosynthetic process"/>
    <property type="evidence" value="ECO:0007669"/>
    <property type="project" value="UniProtKB-UniRule"/>
</dbReference>
<evidence type="ECO:0000256" key="2">
    <source>
        <dbReference type="ARBA" id="ARBA00022741"/>
    </source>
</evidence>
<dbReference type="InterPro" id="IPR027417">
    <property type="entry name" value="P-loop_NTPase"/>
</dbReference>
<comment type="subcellular location">
    <subcellularLocation>
        <location evidence="5">Cytoplasm</location>
    </subcellularLocation>
</comment>
<keyword evidence="5 7" id="KW-0418">Kinase</keyword>
<evidence type="ECO:0000256" key="1">
    <source>
        <dbReference type="ARBA" id="ARBA00009018"/>
    </source>
</evidence>
<dbReference type="GO" id="GO:0004140">
    <property type="term" value="F:dephospho-CoA kinase activity"/>
    <property type="evidence" value="ECO:0007669"/>
    <property type="project" value="UniProtKB-UniRule"/>
</dbReference>
<dbReference type="Gene3D" id="3.40.50.300">
    <property type="entry name" value="P-loop containing nucleotide triphosphate hydrolases"/>
    <property type="match status" value="1"/>
</dbReference>
<comment type="pathway">
    <text evidence="5">Cofactor biosynthesis; coenzyme A biosynthesis; CoA from (R)-pantothenate: step 5/5.</text>
</comment>
<dbReference type="EMBL" id="CP001674">
    <property type="protein sequence ID" value="ACT49756.1"/>
    <property type="molecule type" value="Genomic_DNA"/>
</dbReference>
<keyword evidence="8" id="KW-1185">Reference proteome</keyword>